<dbReference type="Gene3D" id="3.40.109.10">
    <property type="entry name" value="NADH Oxidase"/>
    <property type="match status" value="1"/>
</dbReference>
<dbReference type="GO" id="GO:0016491">
    <property type="term" value="F:oxidoreductase activity"/>
    <property type="evidence" value="ECO:0007669"/>
    <property type="project" value="UniProtKB-KW"/>
</dbReference>
<keyword evidence="4" id="KW-0288">FMN</keyword>
<sequence length="220" mass="24689">MDAIACITNRRSIRAFQEKPVSQDLLREIISMACWSPSYKNTQPWKVMVISGEKKEGLSQLMIDLLDNNTPPNPDLPPPASWPEEEQARITYLMNKRQELTGMDLRDPAVVTRAKRANFSFYGAPHAIYLYQDNSLSSWSLFDLGLFAQNLMLAAQAKGLGTVPQAFLTDYAEAIKEYLGIPENNRLVLGMSIGYPDLAAPVNGYRTERSPVEEIATFVE</sequence>
<evidence type="ECO:0000256" key="1">
    <source>
        <dbReference type="ARBA" id="ARBA00001917"/>
    </source>
</evidence>
<dbReference type="InterPro" id="IPR029479">
    <property type="entry name" value="Nitroreductase"/>
</dbReference>
<dbReference type="KEGG" id="eaj:Q3M24_05995"/>
<dbReference type="PANTHER" id="PTHR43673:SF2">
    <property type="entry name" value="NITROREDUCTASE"/>
    <property type="match status" value="1"/>
</dbReference>
<keyword evidence="5" id="KW-0560">Oxidoreductase</keyword>
<evidence type="ECO:0000256" key="5">
    <source>
        <dbReference type="ARBA" id="ARBA00023002"/>
    </source>
</evidence>
<reference evidence="7" key="1">
    <citation type="journal article" date="2024" name="Syst. Appl. Microbiol.">
        <title>First single-strain enrichments of Electrothrix cable bacteria, description of E. aestuarii sp. nov. and E. rattekaaiensis sp. nov., and proposal of a cable bacteria taxonomy following the rules of the SeqCode.</title>
        <authorList>
            <person name="Plum-Jensen L.E."/>
            <person name="Schramm A."/>
            <person name="Marshall I.P.G."/>
        </authorList>
    </citation>
    <scope>NUCLEOTIDE SEQUENCE</scope>
    <source>
        <strain evidence="7">Rat1</strain>
    </source>
</reference>
<feature type="domain" description="Nitroreductase" evidence="6">
    <location>
        <begin position="7"/>
        <end position="195"/>
    </location>
</feature>
<accession>A0AAU8LZH1</accession>
<dbReference type="AlphaFoldDB" id="A0AAU8LZH1"/>
<keyword evidence="3" id="KW-0285">Flavoprotein</keyword>
<dbReference type="InterPro" id="IPR000415">
    <property type="entry name" value="Nitroreductase-like"/>
</dbReference>
<proteinExistence type="inferred from homology"/>
<evidence type="ECO:0000256" key="3">
    <source>
        <dbReference type="ARBA" id="ARBA00022630"/>
    </source>
</evidence>
<dbReference type="PANTHER" id="PTHR43673">
    <property type="entry name" value="NAD(P)H NITROREDUCTASE YDGI-RELATED"/>
    <property type="match status" value="1"/>
</dbReference>
<comment type="similarity">
    <text evidence="2">Belongs to the nitroreductase family.</text>
</comment>
<organism evidence="7">
    <name type="scientific">Candidatus Electrothrix aestuarii</name>
    <dbReference type="NCBI Taxonomy" id="3062594"/>
    <lineage>
        <taxon>Bacteria</taxon>
        <taxon>Pseudomonadati</taxon>
        <taxon>Thermodesulfobacteriota</taxon>
        <taxon>Desulfobulbia</taxon>
        <taxon>Desulfobulbales</taxon>
        <taxon>Desulfobulbaceae</taxon>
        <taxon>Candidatus Electrothrix</taxon>
    </lineage>
</organism>
<dbReference type="Pfam" id="PF00881">
    <property type="entry name" value="Nitroreductase"/>
    <property type="match status" value="1"/>
</dbReference>
<reference evidence="7" key="2">
    <citation type="submission" date="2024-06" db="EMBL/GenBank/DDBJ databases">
        <authorList>
            <person name="Plum-Jensen L.E."/>
            <person name="Schramm A."/>
            <person name="Marshall I.P.G."/>
        </authorList>
    </citation>
    <scope>NUCLEOTIDE SEQUENCE</scope>
    <source>
        <strain evidence="7">Rat1</strain>
    </source>
</reference>
<protein>
    <submittedName>
        <fullName evidence="7">Nitroreductase</fullName>
    </submittedName>
</protein>
<name>A0AAU8LZH1_9BACT</name>
<evidence type="ECO:0000313" key="7">
    <source>
        <dbReference type="EMBL" id="XCN74297.1"/>
    </source>
</evidence>
<dbReference type="SUPFAM" id="SSF55469">
    <property type="entry name" value="FMN-dependent nitroreductase-like"/>
    <property type="match status" value="1"/>
</dbReference>
<dbReference type="EMBL" id="CP159373">
    <property type="protein sequence ID" value="XCN74297.1"/>
    <property type="molecule type" value="Genomic_DNA"/>
</dbReference>
<evidence type="ECO:0000256" key="2">
    <source>
        <dbReference type="ARBA" id="ARBA00007118"/>
    </source>
</evidence>
<evidence type="ECO:0000256" key="4">
    <source>
        <dbReference type="ARBA" id="ARBA00022643"/>
    </source>
</evidence>
<gene>
    <name evidence="7" type="ORF">Q3M24_05995</name>
</gene>
<comment type="cofactor">
    <cofactor evidence="1">
        <name>FMN</name>
        <dbReference type="ChEBI" id="CHEBI:58210"/>
    </cofactor>
</comment>
<dbReference type="CDD" id="cd02136">
    <property type="entry name" value="PnbA_NfnB-like"/>
    <property type="match status" value="1"/>
</dbReference>
<evidence type="ECO:0000259" key="6">
    <source>
        <dbReference type="Pfam" id="PF00881"/>
    </source>
</evidence>